<dbReference type="PROSITE" id="PS51085">
    <property type="entry name" value="2FE2S_FER_2"/>
    <property type="match status" value="1"/>
</dbReference>
<dbReference type="KEGG" id="aal:EP13_13535"/>
<keyword evidence="3" id="KW-0560">Oxidoreductase</keyword>
<dbReference type="InterPro" id="IPR036010">
    <property type="entry name" value="2Fe-2S_ferredoxin-like_sf"/>
</dbReference>
<dbReference type="SUPFAM" id="SSF47741">
    <property type="entry name" value="CO dehydrogenase ISP C-domain like"/>
    <property type="match status" value="1"/>
</dbReference>
<dbReference type="Gene3D" id="3.10.20.30">
    <property type="match status" value="1"/>
</dbReference>
<evidence type="ECO:0000256" key="4">
    <source>
        <dbReference type="ARBA" id="ARBA00023004"/>
    </source>
</evidence>
<name>A0A075P8I1_9ALTE</name>
<dbReference type="Proteomes" id="UP000056090">
    <property type="component" value="Chromosome"/>
</dbReference>
<dbReference type="PANTHER" id="PTHR45331:SF2">
    <property type="entry name" value="OXIDOREDUCTASE WITH IRON-SULFUR SUBUNIT"/>
    <property type="match status" value="1"/>
</dbReference>
<dbReference type="AlphaFoldDB" id="A0A075P8I1"/>
<dbReference type="PROSITE" id="PS00197">
    <property type="entry name" value="2FE2S_FER_1"/>
    <property type="match status" value="1"/>
</dbReference>
<dbReference type="SUPFAM" id="SSF54292">
    <property type="entry name" value="2Fe-2S ferredoxin-like"/>
    <property type="match status" value="1"/>
</dbReference>
<dbReference type="GeneID" id="78255924"/>
<dbReference type="InterPro" id="IPR001041">
    <property type="entry name" value="2Fe-2S_ferredoxin-type"/>
</dbReference>
<feature type="domain" description="2Fe-2S ferredoxin-type" evidence="7">
    <location>
        <begin position="7"/>
        <end position="81"/>
    </location>
</feature>
<evidence type="ECO:0000313" key="8">
    <source>
        <dbReference type="EMBL" id="AIF99627.1"/>
    </source>
</evidence>
<evidence type="ECO:0000256" key="6">
    <source>
        <dbReference type="ARBA" id="ARBA00023075"/>
    </source>
</evidence>
<keyword evidence="4" id="KW-0408">Iron</keyword>
<keyword evidence="1" id="KW-0001">2Fe-2S</keyword>
<keyword evidence="6" id="KW-0830">Ubiquinone</keyword>
<gene>
    <name evidence="8" type="ORF">EP13_13535</name>
</gene>
<dbReference type="GO" id="GO:0046872">
    <property type="term" value="F:metal ion binding"/>
    <property type="evidence" value="ECO:0007669"/>
    <property type="project" value="UniProtKB-KW"/>
</dbReference>
<evidence type="ECO:0000256" key="3">
    <source>
        <dbReference type="ARBA" id="ARBA00023002"/>
    </source>
</evidence>
<dbReference type="GO" id="GO:0016903">
    <property type="term" value="F:oxidoreductase activity, acting on the aldehyde or oxo group of donors"/>
    <property type="evidence" value="ECO:0007669"/>
    <property type="project" value="TreeGrafter"/>
</dbReference>
<dbReference type="eggNOG" id="COG2080">
    <property type="taxonomic scope" value="Bacteria"/>
</dbReference>
<dbReference type="InterPro" id="IPR052914">
    <property type="entry name" value="Aldehyde_Oxdr_Iron-Sulfur"/>
</dbReference>
<evidence type="ECO:0000256" key="2">
    <source>
        <dbReference type="ARBA" id="ARBA00022723"/>
    </source>
</evidence>
<evidence type="ECO:0000259" key="7">
    <source>
        <dbReference type="PROSITE" id="PS51085"/>
    </source>
</evidence>
<organism evidence="8 9">
    <name type="scientific">Alteromonas australica</name>
    <dbReference type="NCBI Taxonomy" id="589873"/>
    <lineage>
        <taxon>Bacteria</taxon>
        <taxon>Pseudomonadati</taxon>
        <taxon>Pseudomonadota</taxon>
        <taxon>Gammaproteobacteria</taxon>
        <taxon>Alteromonadales</taxon>
        <taxon>Alteromonadaceae</taxon>
        <taxon>Alteromonas/Salinimonas group</taxon>
        <taxon>Alteromonas</taxon>
    </lineage>
</organism>
<dbReference type="Pfam" id="PF01799">
    <property type="entry name" value="Fer2_2"/>
    <property type="match status" value="1"/>
</dbReference>
<accession>A0A075P8I1</accession>
<dbReference type="Gene3D" id="1.10.150.120">
    <property type="entry name" value="[2Fe-2S]-binding domain"/>
    <property type="match status" value="1"/>
</dbReference>
<dbReference type="EMBL" id="CP008849">
    <property type="protein sequence ID" value="AIF99627.1"/>
    <property type="molecule type" value="Genomic_DNA"/>
</dbReference>
<evidence type="ECO:0000256" key="5">
    <source>
        <dbReference type="ARBA" id="ARBA00023014"/>
    </source>
</evidence>
<dbReference type="InterPro" id="IPR002888">
    <property type="entry name" value="2Fe-2S-bd"/>
</dbReference>
<evidence type="ECO:0000313" key="9">
    <source>
        <dbReference type="Proteomes" id="UP000056090"/>
    </source>
</evidence>
<protein>
    <recommendedName>
        <fullName evidence="7">2Fe-2S ferredoxin-type domain-containing protein</fullName>
    </recommendedName>
</protein>
<keyword evidence="9" id="KW-1185">Reference proteome</keyword>
<dbReference type="FunFam" id="3.10.20.30:FF:000020">
    <property type="entry name" value="Xanthine dehydrogenase iron-sulfur subunit"/>
    <property type="match status" value="1"/>
</dbReference>
<dbReference type="Pfam" id="PF00111">
    <property type="entry name" value="Fer2"/>
    <property type="match status" value="1"/>
</dbReference>
<dbReference type="PANTHER" id="PTHR45331">
    <property type="entry name" value="OXIDOREDUCTASE, IRON-SULPHUR BINDING SUBUNIT-RELATED-RELATED"/>
    <property type="match status" value="1"/>
</dbReference>
<dbReference type="InterPro" id="IPR012675">
    <property type="entry name" value="Beta-grasp_dom_sf"/>
</dbReference>
<reference evidence="8 9" key="1">
    <citation type="submission" date="2014-06" db="EMBL/GenBank/DDBJ databases">
        <title>Genomes of Alteromonas australica, a world apart.</title>
        <authorList>
            <person name="Gonzaga A."/>
            <person name="Lopez-Perez M."/>
            <person name="Rodriguez-Valera F."/>
        </authorList>
    </citation>
    <scope>NUCLEOTIDE SEQUENCE [LARGE SCALE GENOMIC DNA]</scope>
    <source>
        <strain evidence="8 9">H 17</strain>
    </source>
</reference>
<sequence>MSIDTGPTVTINGTPYALPTDPRTTLLDFLHQNLALFGTKKGCDHGQCGACTVLVDDERINACLVFAFQLTGKSITTIEGIAKNDELHPLQRAFVNRDAFQCGYCTSGQICSSVALQKELADNAPSAVTFSEDYSPREDISERMSGNLCRCGAYPNIVDAIEDVIALEPQ</sequence>
<dbReference type="InterPro" id="IPR036884">
    <property type="entry name" value="2Fe-2S-bd_dom_sf"/>
</dbReference>
<keyword evidence="5" id="KW-0411">Iron-sulfur</keyword>
<proteinExistence type="predicted"/>
<dbReference type="GO" id="GO:0051537">
    <property type="term" value="F:2 iron, 2 sulfur cluster binding"/>
    <property type="evidence" value="ECO:0007669"/>
    <property type="project" value="UniProtKB-KW"/>
</dbReference>
<dbReference type="RefSeq" id="WP_044058984.1">
    <property type="nucleotide sequence ID" value="NZ_CAXGHX010000010.1"/>
</dbReference>
<evidence type="ECO:0000256" key="1">
    <source>
        <dbReference type="ARBA" id="ARBA00022714"/>
    </source>
</evidence>
<dbReference type="CDD" id="cd00207">
    <property type="entry name" value="fer2"/>
    <property type="match status" value="1"/>
</dbReference>
<keyword evidence="2" id="KW-0479">Metal-binding</keyword>
<dbReference type="InterPro" id="IPR006058">
    <property type="entry name" value="2Fe2S_fd_BS"/>
</dbReference>